<dbReference type="Proteomes" id="UP000008311">
    <property type="component" value="Unassembled WGS sequence"/>
</dbReference>
<gene>
    <name evidence="1" type="ORF">RCOM_0557940</name>
</gene>
<protein>
    <submittedName>
        <fullName evidence="1">Uncharacterized protein</fullName>
    </submittedName>
</protein>
<name>B9S427_RICCO</name>
<accession>B9S427</accession>
<dbReference type="EMBL" id="EQ973863">
    <property type="protein sequence ID" value="EEF41708.1"/>
    <property type="molecule type" value="Genomic_DNA"/>
</dbReference>
<dbReference type="InParanoid" id="B9S427"/>
<reference evidence="2" key="1">
    <citation type="journal article" date="2010" name="Nat. Biotechnol.">
        <title>Draft genome sequence of the oilseed species Ricinus communis.</title>
        <authorList>
            <person name="Chan A.P."/>
            <person name="Crabtree J."/>
            <person name="Zhao Q."/>
            <person name="Lorenzi H."/>
            <person name="Orvis J."/>
            <person name="Puiu D."/>
            <person name="Melake-Berhan A."/>
            <person name="Jones K.M."/>
            <person name="Redman J."/>
            <person name="Chen G."/>
            <person name="Cahoon E.B."/>
            <person name="Gedil M."/>
            <person name="Stanke M."/>
            <person name="Haas B.J."/>
            <person name="Wortman J.R."/>
            <person name="Fraser-Liggett C.M."/>
            <person name="Ravel J."/>
            <person name="Rabinowicz P.D."/>
        </authorList>
    </citation>
    <scope>NUCLEOTIDE SEQUENCE [LARGE SCALE GENOMIC DNA]</scope>
    <source>
        <strain evidence="2">cv. Hale</strain>
    </source>
</reference>
<evidence type="ECO:0000313" key="2">
    <source>
        <dbReference type="Proteomes" id="UP000008311"/>
    </source>
</evidence>
<proteinExistence type="predicted"/>
<sequence length="81" mass="8860">MTVSSPLCSASVTVEDKTPRPNGFSSSFFQKSWLVVGSDMFPEVEEFFENGKLLSLINAITAFTIIPKTASLESPCCKCDF</sequence>
<keyword evidence="2" id="KW-1185">Reference proteome</keyword>
<dbReference type="AlphaFoldDB" id="B9S427"/>
<organism evidence="1 2">
    <name type="scientific">Ricinus communis</name>
    <name type="common">Castor bean</name>
    <dbReference type="NCBI Taxonomy" id="3988"/>
    <lineage>
        <taxon>Eukaryota</taxon>
        <taxon>Viridiplantae</taxon>
        <taxon>Streptophyta</taxon>
        <taxon>Embryophyta</taxon>
        <taxon>Tracheophyta</taxon>
        <taxon>Spermatophyta</taxon>
        <taxon>Magnoliopsida</taxon>
        <taxon>eudicotyledons</taxon>
        <taxon>Gunneridae</taxon>
        <taxon>Pentapetalae</taxon>
        <taxon>rosids</taxon>
        <taxon>fabids</taxon>
        <taxon>Malpighiales</taxon>
        <taxon>Euphorbiaceae</taxon>
        <taxon>Acalyphoideae</taxon>
        <taxon>Acalypheae</taxon>
        <taxon>Ricinus</taxon>
    </lineage>
</organism>
<evidence type="ECO:0000313" key="1">
    <source>
        <dbReference type="EMBL" id="EEF41708.1"/>
    </source>
</evidence>